<evidence type="ECO:0000256" key="1">
    <source>
        <dbReference type="ARBA" id="ARBA00005351"/>
    </source>
</evidence>
<proteinExistence type="inferred from homology"/>
<reference evidence="3 4" key="1">
    <citation type="journal article" date="2014" name="BMC Genomics">
        <title>Comparative genomics of the major fungal agents of human and animal Sporotrichosis: Sporothrix schenckii and Sporothrix brasiliensis.</title>
        <authorList>
            <person name="Teixeira M.M."/>
            <person name="de Almeida L.G."/>
            <person name="Kubitschek-Barreira P."/>
            <person name="Alves F.L."/>
            <person name="Kioshima E.S."/>
            <person name="Abadio A.K."/>
            <person name="Fernandes L."/>
            <person name="Derengowski L.S."/>
            <person name="Ferreira K.S."/>
            <person name="Souza R.C."/>
            <person name="Ruiz J.C."/>
            <person name="de Andrade N.C."/>
            <person name="Paes H.C."/>
            <person name="Nicola A.M."/>
            <person name="Albuquerque P."/>
            <person name="Gerber A.L."/>
            <person name="Martins V.P."/>
            <person name="Peconick L.D."/>
            <person name="Neto A.V."/>
            <person name="Chaucanez C.B."/>
            <person name="Silva P.A."/>
            <person name="Cunha O.L."/>
            <person name="de Oliveira F.F."/>
            <person name="dos Santos T.C."/>
            <person name="Barros A.L."/>
            <person name="Soares M.A."/>
            <person name="de Oliveira L.M."/>
            <person name="Marini M.M."/>
            <person name="Villalobos-Duno H."/>
            <person name="Cunha M.M."/>
            <person name="de Hoog S."/>
            <person name="da Silveira J.F."/>
            <person name="Henrissat B."/>
            <person name="Nino-Vega G.A."/>
            <person name="Cisalpino P.S."/>
            <person name="Mora-Montes H.M."/>
            <person name="Almeida S.R."/>
            <person name="Stajich J.E."/>
            <person name="Lopes-Bezerra L.M."/>
            <person name="Vasconcelos A.T."/>
            <person name="Felipe M.S."/>
        </authorList>
    </citation>
    <scope>NUCLEOTIDE SEQUENCE [LARGE SCALE GENOMIC DNA]</scope>
    <source>
        <strain evidence="3 4">1099-18</strain>
    </source>
</reference>
<accession>A0A0F2MHH6</accession>
<dbReference type="AlphaFoldDB" id="A0A0F2MHH6"/>
<dbReference type="FunFam" id="1.25.40.10:FF:000272">
    <property type="entry name" value="DUF410 domain protein"/>
    <property type="match status" value="1"/>
</dbReference>
<dbReference type="InterPro" id="IPR007317">
    <property type="entry name" value="GET4"/>
</dbReference>
<dbReference type="RefSeq" id="XP_016591753.1">
    <property type="nucleotide sequence ID" value="XM_016733132.1"/>
</dbReference>
<reference evidence="3 4" key="2">
    <citation type="journal article" date="2015" name="Eukaryot. Cell">
        <title>Asexual propagation of a virulent clone complex in a human and feline outbreak of sporotrichosis.</title>
        <authorList>
            <person name="Teixeira Mde M."/>
            <person name="Rodrigues A.M."/>
            <person name="Tsui C.K."/>
            <person name="de Almeida L.G."/>
            <person name="Van Diepeningen A.D."/>
            <person name="van den Ende B.G."/>
            <person name="Fernandes G.F."/>
            <person name="Kano R."/>
            <person name="Hamelin R.C."/>
            <person name="Lopes-Bezerra L.M."/>
            <person name="Vasconcelos A.T."/>
            <person name="de Hoog S."/>
            <person name="de Camargo Z.P."/>
            <person name="Felipe M.S."/>
        </authorList>
    </citation>
    <scope>NUCLEOTIDE SEQUENCE [LARGE SCALE GENOMIC DNA]</scope>
    <source>
        <strain evidence="3 4">1099-18</strain>
    </source>
</reference>
<dbReference type="GO" id="GO:0045048">
    <property type="term" value="P:protein insertion into ER membrane"/>
    <property type="evidence" value="ECO:0007669"/>
    <property type="project" value="InterPro"/>
</dbReference>
<dbReference type="VEuPathDB" id="FungiDB:SPSK_06426"/>
<evidence type="ECO:0000313" key="4">
    <source>
        <dbReference type="Proteomes" id="UP000033710"/>
    </source>
</evidence>
<comment type="caution">
    <text evidence="3">The sequence shown here is derived from an EMBL/GenBank/DDBJ whole genome shotgun (WGS) entry which is preliminary data.</text>
</comment>
<dbReference type="Proteomes" id="UP000033710">
    <property type="component" value="Unassembled WGS sequence"/>
</dbReference>
<dbReference type="Pfam" id="PF04190">
    <property type="entry name" value="GET4"/>
    <property type="match status" value="1"/>
</dbReference>
<dbReference type="EMBL" id="AXCR01000001">
    <property type="protein sequence ID" value="KJR89077.1"/>
    <property type="molecule type" value="Genomic_DNA"/>
</dbReference>
<comment type="similarity">
    <text evidence="1">Belongs to the GET4 family.</text>
</comment>
<evidence type="ECO:0000256" key="2">
    <source>
        <dbReference type="SAM" id="MobiDB-lite"/>
    </source>
</evidence>
<dbReference type="GO" id="GO:0072380">
    <property type="term" value="C:TRC complex"/>
    <property type="evidence" value="ECO:0007669"/>
    <property type="project" value="TreeGrafter"/>
</dbReference>
<feature type="region of interest" description="Disordered" evidence="2">
    <location>
        <begin position="308"/>
        <end position="337"/>
    </location>
</feature>
<dbReference type="GeneID" id="27668409"/>
<dbReference type="OrthoDB" id="10252405at2759"/>
<organism evidence="3 4">
    <name type="scientific">Sporothrix schenckii 1099-18</name>
    <dbReference type="NCBI Taxonomy" id="1397361"/>
    <lineage>
        <taxon>Eukaryota</taxon>
        <taxon>Fungi</taxon>
        <taxon>Dikarya</taxon>
        <taxon>Ascomycota</taxon>
        <taxon>Pezizomycotina</taxon>
        <taxon>Sordariomycetes</taxon>
        <taxon>Sordariomycetidae</taxon>
        <taxon>Ophiostomatales</taxon>
        <taxon>Ophiostomataceae</taxon>
        <taxon>Sporothrix</taxon>
    </lineage>
</organism>
<feature type="compositionally biased region" description="Gly residues" evidence="2">
    <location>
        <begin position="308"/>
        <end position="319"/>
    </location>
</feature>
<dbReference type="InterPro" id="IPR011990">
    <property type="entry name" value="TPR-like_helical_dom_sf"/>
</dbReference>
<protein>
    <recommendedName>
        <fullName evidence="5">DUF410 domain protein</fullName>
    </recommendedName>
</protein>
<name>A0A0F2MHH6_SPOSC</name>
<dbReference type="PANTHER" id="PTHR12875:SF0">
    <property type="entry name" value="GOLGI TO ER TRAFFIC PROTEIN 4 HOMOLOG"/>
    <property type="match status" value="1"/>
</dbReference>
<dbReference type="PANTHER" id="PTHR12875">
    <property type="entry name" value="GOLGI TO ER TRAFFIC PROTEIN 4 HOMOLOG"/>
    <property type="match status" value="1"/>
</dbReference>
<evidence type="ECO:0000313" key="3">
    <source>
        <dbReference type="EMBL" id="KJR89077.1"/>
    </source>
</evidence>
<dbReference type="Gene3D" id="1.25.40.10">
    <property type="entry name" value="Tetratricopeptide repeat domain"/>
    <property type="match status" value="1"/>
</dbReference>
<evidence type="ECO:0008006" key="5">
    <source>
        <dbReference type="Google" id="ProtNLM"/>
    </source>
</evidence>
<gene>
    <name evidence="3" type="ORF">SPSK_06426</name>
</gene>
<sequence length="337" mass="36800">MAARSDKIEKIIARMQQRISEGQYYEAQQQTRVVAARHIKAANWTAAIDILYNVAQALLKAGQGGSGGDLSIFMVDVYQQAELTPDAISRGRVLTCLRLFDSGEPTRKKYITEAIAWSAKFGEYPAGDPELHHVIGSLYADEHEPYEAERHLLTGTKDSPAVLARMEYAWYKQDDAHTAPLYVGRAVLPYLLMANVRAANESFRVFATALTNDNPGLNIQDVSSASADARVFPSLPLLNFLSLLLLAVQRGSPELFRQLSTKYATQLRENESWSDAVETIAEMYFHIQRPRQSNPLFDMMGSLFGGGAGGGGGSGGGGNSRAKGNRTIDAPVAEGLD</sequence>
<dbReference type="KEGG" id="ssck:SPSK_06426"/>